<feature type="transmembrane region" description="Helical" evidence="2">
    <location>
        <begin position="30"/>
        <end position="52"/>
    </location>
</feature>
<keyword evidence="2" id="KW-0812">Transmembrane</keyword>
<evidence type="ECO:0000256" key="1">
    <source>
        <dbReference type="SAM" id="MobiDB-lite"/>
    </source>
</evidence>
<feature type="region of interest" description="Disordered" evidence="1">
    <location>
        <begin position="1"/>
        <end position="22"/>
    </location>
</feature>
<feature type="domain" description="Thioredoxin-like fold" evidence="3">
    <location>
        <begin position="117"/>
        <end position="252"/>
    </location>
</feature>
<comment type="caution">
    <text evidence="4">The sequence shown here is derived from an EMBL/GenBank/DDBJ whole genome shotgun (WGS) entry which is preliminary data.</text>
</comment>
<reference evidence="4" key="2">
    <citation type="submission" date="2020-09" db="EMBL/GenBank/DDBJ databases">
        <authorList>
            <person name="Sun Q."/>
            <person name="Zhou Y."/>
        </authorList>
    </citation>
    <scope>NUCLEOTIDE SEQUENCE</scope>
    <source>
        <strain evidence="4">CGMCC 1.15388</strain>
    </source>
</reference>
<protein>
    <recommendedName>
        <fullName evidence="3">Thioredoxin-like fold domain-containing protein</fullName>
    </recommendedName>
</protein>
<keyword evidence="2" id="KW-1133">Transmembrane helix</keyword>
<sequence>MARTSQNGSAREQARKMQQEQERKERTRSLLLRLGVVAVAVAVVVGLTFWVVNRGGGGGGQYTTGQAPSVANEHGGITLTSTTELAEGDDLGEVSTDEVPGGDLPAYVETEEGEVPHVVIYTDPSCPSCQQFEAENHEQIGEWLDAGQITVEYRSVNFVGQYAQRANGAIACVAEESPEHFYDFLGQATVNPDQSVDELVSAADGLGADISQCMDDNEYYAFTGYTTAQAQAQEIQGTPTIFVDGEQIEGWQEGAFAEAVNSAIEDHGGDAEQDGEQDAAEGEAEEDPAQQEAPAQGE</sequence>
<evidence type="ECO:0000256" key="2">
    <source>
        <dbReference type="SAM" id="Phobius"/>
    </source>
</evidence>
<name>A0A917ATP5_9MICC</name>
<feature type="compositionally biased region" description="Polar residues" evidence="1">
    <location>
        <begin position="1"/>
        <end position="10"/>
    </location>
</feature>
<keyword evidence="2" id="KW-0472">Membrane</keyword>
<feature type="compositionally biased region" description="Basic and acidic residues" evidence="1">
    <location>
        <begin position="12"/>
        <end position="22"/>
    </location>
</feature>
<dbReference type="AlphaFoldDB" id="A0A917ATP5"/>
<evidence type="ECO:0000313" key="5">
    <source>
        <dbReference type="Proteomes" id="UP000633136"/>
    </source>
</evidence>
<dbReference type="RefSeq" id="WP_188685527.1">
    <property type="nucleotide sequence ID" value="NZ_BMIS01000010.1"/>
</dbReference>
<evidence type="ECO:0000259" key="3">
    <source>
        <dbReference type="Pfam" id="PF13462"/>
    </source>
</evidence>
<dbReference type="EMBL" id="BMIS01000010">
    <property type="protein sequence ID" value="GGE73801.1"/>
    <property type="molecule type" value="Genomic_DNA"/>
</dbReference>
<dbReference type="InterPro" id="IPR036249">
    <property type="entry name" value="Thioredoxin-like_sf"/>
</dbReference>
<gene>
    <name evidence="4" type="ORF">GCM10011401_21290</name>
</gene>
<dbReference type="Gene3D" id="3.40.30.10">
    <property type="entry name" value="Glutaredoxin"/>
    <property type="match status" value="1"/>
</dbReference>
<dbReference type="InterPro" id="IPR012336">
    <property type="entry name" value="Thioredoxin-like_fold"/>
</dbReference>
<dbReference type="Pfam" id="PF13462">
    <property type="entry name" value="Thioredoxin_4"/>
    <property type="match status" value="1"/>
</dbReference>
<evidence type="ECO:0000313" key="4">
    <source>
        <dbReference type="EMBL" id="GGE73801.1"/>
    </source>
</evidence>
<dbReference type="Proteomes" id="UP000633136">
    <property type="component" value="Unassembled WGS sequence"/>
</dbReference>
<keyword evidence="5" id="KW-1185">Reference proteome</keyword>
<dbReference type="SUPFAM" id="SSF52833">
    <property type="entry name" value="Thioredoxin-like"/>
    <property type="match status" value="1"/>
</dbReference>
<feature type="compositionally biased region" description="Acidic residues" evidence="1">
    <location>
        <begin position="271"/>
        <end position="289"/>
    </location>
</feature>
<proteinExistence type="predicted"/>
<accession>A0A917ATP5</accession>
<reference evidence="4" key="1">
    <citation type="journal article" date="2014" name="Int. J. Syst. Evol. Microbiol.">
        <title>Complete genome sequence of Corynebacterium casei LMG S-19264T (=DSM 44701T), isolated from a smear-ripened cheese.</title>
        <authorList>
            <consortium name="US DOE Joint Genome Institute (JGI-PGF)"/>
            <person name="Walter F."/>
            <person name="Albersmeier A."/>
            <person name="Kalinowski J."/>
            <person name="Ruckert C."/>
        </authorList>
    </citation>
    <scope>NUCLEOTIDE SEQUENCE</scope>
    <source>
        <strain evidence="4">CGMCC 1.15388</strain>
    </source>
</reference>
<dbReference type="CDD" id="cd02972">
    <property type="entry name" value="DsbA_family"/>
    <property type="match status" value="1"/>
</dbReference>
<organism evidence="4 5">
    <name type="scientific">Nesterenkonia cremea</name>
    <dbReference type="NCBI Taxonomy" id="1882340"/>
    <lineage>
        <taxon>Bacteria</taxon>
        <taxon>Bacillati</taxon>
        <taxon>Actinomycetota</taxon>
        <taxon>Actinomycetes</taxon>
        <taxon>Micrococcales</taxon>
        <taxon>Micrococcaceae</taxon>
        <taxon>Nesterenkonia</taxon>
    </lineage>
</organism>
<feature type="region of interest" description="Disordered" evidence="1">
    <location>
        <begin position="259"/>
        <end position="298"/>
    </location>
</feature>